<reference evidence="1" key="1">
    <citation type="submission" date="2021-10" db="EMBL/GenBank/DDBJ databases">
        <title>Tropical sea cucumber genome reveals ecological adaptation and Cuvierian tubules defense mechanism.</title>
        <authorList>
            <person name="Chen T."/>
        </authorList>
    </citation>
    <scope>NUCLEOTIDE SEQUENCE</scope>
    <source>
        <strain evidence="1">Nanhai2018</strain>
        <tissue evidence="1">Muscle</tissue>
    </source>
</reference>
<dbReference type="EMBL" id="JAIZAY010000006">
    <property type="protein sequence ID" value="KAJ8039856.1"/>
    <property type="molecule type" value="Genomic_DNA"/>
</dbReference>
<dbReference type="PANTHER" id="PTHR23254:SF15">
    <property type="entry name" value="POLYADENYLATE-BINDING PROTEIN-INTERACTING PROTEIN 1"/>
    <property type="match status" value="1"/>
</dbReference>
<sequence>MALDPEAEEFVPGRMWGVDSNPEYTEEQPFVVLLKDVLYMLSTNPEAFFDYMSTVTDAMNDAIEVETQLESVADVIFEQSILEPNFTYTGAKMCHYLFNNLKLPKNIRAFRSMINQRVKDVVISRNELLENPETVGTVHGTSFFLAELFLMIEILKDGKQCKVQAYRGGLQELMEALVSHPNTANAKCLAKLLKMVGAAIDEFDKERQDGEASKQIAKIIDKVKQHLADGCQFDKSVNYMWLNLLELRASNWGLGSGEAKSNPVTAGGDAPFSNGPVFYDAEGKVIPEVDLDFEAQYAEQQLESDFQDFIAENDEIDELENDFSELEIPAEEFDEQEQYLAPPMGGAAKNDVESLDPEVEQALEEFLQESKNKGTYGYSSRYWSSAS</sequence>
<dbReference type="SUPFAM" id="SSF48371">
    <property type="entry name" value="ARM repeat"/>
    <property type="match status" value="1"/>
</dbReference>
<dbReference type="GO" id="GO:0006446">
    <property type="term" value="P:regulation of translational initiation"/>
    <property type="evidence" value="ECO:0007669"/>
    <property type="project" value="TreeGrafter"/>
</dbReference>
<dbReference type="Proteomes" id="UP001152320">
    <property type="component" value="Chromosome 6"/>
</dbReference>
<evidence type="ECO:0000313" key="2">
    <source>
        <dbReference type="Proteomes" id="UP001152320"/>
    </source>
</evidence>
<dbReference type="PANTHER" id="PTHR23254">
    <property type="entry name" value="EIF4G DOMAIN PROTEIN"/>
    <property type="match status" value="1"/>
</dbReference>
<proteinExistence type="predicted"/>
<dbReference type="InterPro" id="IPR016024">
    <property type="entry name" value="ARM-type_fold"/>
</dbReference>
<gene>
    <name evidence="1" type="ORF">HOLleu_13987</name>
</gene>
<keyword evidence="2" id="KW-1185">Reference proteome</keyword>
<evidence type="ECO:0000313" key="1">
    <source>
        <dbReference type="EMBL" id="KAJ8039856.1"/>
    </source>
</evidence>
<dbReference type="AlphaFoldDB" id="A0A9Q1HC45"/>
<protein>
    <submittedName>
        <fullName evidence="1">Polyadenylate-binding protein-interacting protein 1</fullName>
    </submittedName>
</protein>
<dbReference type="GO" id="GO:0008494">
    <property type="term" value="F:translation activator activity"/>
    <property type="evidence" value="ECO:0007669"/>
    <property type="project" value="TreeGrafter"/>
</dbReference>
<dbReference type="InterPro" id="IPR051367">
    <property type="entry name" value="mRNA_TranslReg/HistoneTransl"/>
</dbReference>
<dbReference type="Gene3D" id="1.25.40.180">
    <property type="match status" value="1"/>
</dbReference>
<organism evidence="1 2">
    <name type="scientific">Holothuria leucospilota</name>
    <name type="common">Black long sea cucumber</name>
    <name type="synonym">Mertensiothuria leucospilota</name>
    <dbReference type="NCBI Taxonomy" id="206669"/>
    <lineage>
        <taxon>Eukaryota</taxon>
        <taxon>Metazoa</taxon>
        <taxon>Echinodermata</taxon>
        <taxon>Eleutherozoa</taxon>
        <taxon>Echinozoa</taxon>
        <taxon>Holothuroidea</taxon>
        <taxon>Aspidochirotacea</taxon>
        <taxon>Aspidochirotida</taxon>
        <taxon>Holothuriidae</taxon>
        <taxon>Holothuria</taxon>
    </lineage>
</organism>
<comment type="caution">
    <text evidence="1">The sequence shown here is derived from an EMBL/GenBank/DDBJ whole genome shotgun (WGS) entry which is preliminary data.</text>
</comment>
<accession>A0A9Q1HC45</accession>
<dbReference type="OrthoDB" id="8171816at2759"/>
<name>A0A9Q1HC45_HOLLE</name>